<evidence type="ECO:0000313" key="10">
    <source>
        <dbReference type="Proteomes" id="UP001165090"/>
    </source>
</evidence>
<organism evidence="9 10">
    <name type="scientific">Volvox africanus</name>
    <dbReference type="NCBI Taxonomy" id="51714"/>
    <lineage>
        <taxon>Eukaryota</taxon>
        <taxon>Viridiplantae</taxon>
        <taxon>Chlorophyta</taxon>
        <taxon>core chlorophytes</taxon>
        <taxon>Chlorophyceae</taxon>
        <taxon>CS clade</taxon>
        <taxon>Chlamydomonadales</taxon>
        <taxon>Volvocaceae</taxon>
        <taxon>Volvox</taxon>
    </lineage>
</organism>
<dbReference type="PROSITE" id="PS51704">
    <property type="entry name" value="GP_PDE"/>
    <property type="match status" value="1"/>
</dbReference>
<dbReference type="Gene3D" id="3.20.20.190">
    <property type="entry name" value="Phosphatidylinositol (PI) phosphodiesterase"/>
    <property type="match status" value="1"/>
</dbReference>
<accession>A0ABQ5SHT3</accession>
<keyword evidence="10" id="KW-1185">Reference proteome</keyword>
<dbReference type="PANTHER" id="PTHR43620:SF7">
    <property type="entry name" value="GLYCEROPHOSPHODIESTER PHOSPHODIESTERASE GDPD5-RELATED"/>
    <property type="match status" value="1"/>
</dbReference>
<dbReference type="EC" id="3.1.4.46" evidence="2"/>
<comment type="caution">
    <text evidence="9">The sequence shown here is derived from an EMBL/GenBank/DDBJ whole genome shotgun (WGS) entry which is preliminary data.</text>
</comment>
<sequence>MGAAGMPLRLGHRNEPTATRLLLLVLALIAGLVVVASQLRAIAISAAAHAGRPSITRSPPAAAADIAGPSSTASSASSFGTDGANGGRDSWHGHSHGDGRGRGRGWGSSRGGLSGPSPMAHWPAAARAGIAHRGSSAELPEHTREAYELAVAEGADFIECDVVLTADLVPLCRHEPNLINSTDAVAKFPERWRNYVIDGEAVAGIFSVDLTAAEVATLRAIQPWPFRNQSYNGRFRIATLADYLDVALVNLLFVLCGAAKRARTGGRERLLTAGSMGPEVCRVADDKGTRESQADQDMAACSSGIQFLPEIGSTGSHVDIWNGRVLGCETGNPSSS</sequence>
<dbReference type="InterPro" id="IPR017946">
    <property type="entry name" value="PLC-like_Pdiesterase_TIM-brl"/>
</dbReference>
<dbReference type="SUPFAM" id="SSF51695">
    <property type="entry name" value="PLC-like phosphodiesterases"/>
    <property type="match status" value="1"/>
</dbReference>
<evidence type="ECO:0000256" key="2">
    <source>
        <dbReference type="ARBA" id="ARBA00012247"/>
    </source>
</evidence>
<comment type="similarity">
    <text evidence="1">Belongs to the glycerophosphoryl diester phosphodiesterase family.</text>
</comment>
<keyword evidence="5" id="KW-0378">Hydrolase</keyword>
<dbReference type="PANTHER" id="PTHR43620">
    <property type="entry name" value="GLYCEROPHOSPHORYL DIESTER PHOSPHODIESTERASE"/>
    <property type="match status" value="1"/>
</dbReference>
<evidence type="ECO:0000256" key="7">
    <source>
        <dbReference type="SAM" id="MobiDB-lite"/>
    </source>
</evidence>
<feature type="compositionally biased region" description="Basic and acidic residues" evidence="7">
    <location>
        <begin position="89"/>
        <end position="101"/>
    </location>
</feature>
<reference evidence="9 10" key="1">
    <citation type="journal article" date="2023" name="IScience">
        <title>Expanded male sex-determining region conserved during the evolution of homothallism in the green alga Volvox.</title>
        <authorList>
            <person name="Yamamoto K."/>
            <person name="Matsuzaki R."/>
            <person name="Mahakham W."/>
            <person name="Heman W."/>
            <person name="Sekimoto H."/>
            <person name="Kawachi M."/>
            <person name="Minakuchi Y."/>
            <person name="Toyoda A."/>
            <person name="Nozaki H."/>
        </authorList>
    </citation>
    <scope>NUCLEOTIDE SEQUENCE [LARGE SCALE GENOMIC DNA]</scope>
    <source>
        <strain evidence="9 10">NIES-4468</strain>
    </source>
</reference>
<keyword evidence="4" id="KW-0319">Glycerol metabolism</keyword>
<dbReference type="InterPro" id="IPR030395">
    <property type="entry name" value="GP_PDE_dom"/>
</dbReference>
<evidence type="ECO:0000256" key="6">
    <source>
        <dbReference type="ARBA" id="ARBA00047512"/>
    </source>
</evidence>
<protein>
    <recommendedName>
        <fullName evidence="2">glycerophosphodiester phosphodiesterase</fullName>
        <ecNumber evidence="2">3.1.4.46</ecNumber>
    </recommendedName>
</protein>
<gene>
    <name evidence="9" type="ORF">VaNZ11_013562</name>
</gene>
<dbReference type="Pfam" id="PF03009">
    <property type="entry name" value="GDPD"/>
    <property type="match status" value="1"/>
</dbReference>
<evidence type="ECO:0000256" key="4">
    <source>
        <dbReference type="ARBA" id="ARBA00022798"/>
    </source>
</evidence>
<keyword evidence="3" id="KW-0732">Signal</keyword>
<feature type="region of interest" description="Disordered" evidence="7">
    <location>
        <begin position="49"/>
        <end position="118"/>
    </location>
</feature>
<proteinExistence type="inferred from homology"/>
<name>A0ABQ5SHT3_9CHLO</name>
<dbReference type="Proteomes" id="UP001165090">
    <property type="component" value="Unassembled WGS sequence"/>
</dbReference>
<evidence type="ECO:0000256" key="1">
    <source>
        <dbReference type="ARBA" id="ARBA00007277"/>
    </source>
</evidence>
<evidence type="ECO:0000256" key="3">
    <source>
        <dbReference type="ARBA" id="ARBA00022729"/>
    </source>
</evidence>
<comment type="catalytic activity">
    <reaction evidence="6">
        <text>a sn-glycero-3-phosphodiester + H2O = an alcohol + sn-glycerol 3-phosphate + H(+)</text>
        <dbReference type="Rhea" id="RHEA:12969"/>
        <dbReference type="ChEBI" id="CHEBI:15377"/>
        <dbReference type="ChEBI" id="CHEBI:15378"/>
        <dbReference type="ChEBI" id="CHEBI:30879"/>
        <dbReference type="ChEBI" id="CHEBI:57597"/>
        <dbReference type="ChEBI" id="CHEBI:83408"/>
        <dbReference type="EC" id="3.1.4.46"/>
    </reaction>
</comment>
<evidence type="ECO:0000313" key="9">
    <source>
        <dbReference type="EMBL" id="GLI69023.1"/>
    </source>
</evidence>
<dbReference type="EMBL" id="BSDZ01000080">
    <property type="protein sequence ID" value="GLI69023.1"/>
    <property type="molecule type" value="Genomic_DNA"/>
</dbReference>
<feature type="compositionally biased region" description="Gly residues" evidence="7">
    <location>
        <begin position="104"/>
        <end position="114"/>
    </location>
</feature>
<evidence type="ECO:0000259" key="8">
    <source>
        <dbReference type="PROSITE" id="PS51704"/>
    </source>
</evidence>
<feature type="domain" description="GP-PDE" evidence="8">
    <location>
        <begin position="127"/>
        <end position="336"/>
    </location>
</feature>
<evidence type="ECO:0000256" key="5">
    <source>
        <dbReference type="ARBA" id="ARBA00022801"/>
    </source>
</evidence>